<sequence length="231" mass="26229">MTQKHGMRPDAAVKEAMAASIVSDFPCLKDPEGSGHAAFYTKGQHKRPAFGWLEDHLRYICKKGKKLATEHLSVSTSQNAKKVPSIKDEKKNLAFFLLPLIFQGRAKNRGSCTTQSSLEAFIDQQPTVTSVENYCKTIQKEEKPQPFILSLGCNKASPQQTFVIIERNPVIHSSLVKAVDYRFKSHYVFDVNFQAQCKGFWEFFHSEVYDLGRIQCRSLSMFRAFQPSEVI</sequence>
<proteinExistence type="predicted"/>
<dbReference type="EMBL" id="JAIZAY010000004">
    <property type="protein sequence ID" value="KAJ8043730.1"/>
    <property type="molecule type" value="Genomic_DNA"/>
</dbReference>
<keyword evidence="2" id="KW-1185">Reference proteome</keyword>
<accession>A0A9Q1CFJ0</accession>
<organism evidence="1 2">
    <name type="scientific">Holothuria leucospilota</name>
    <name type="common">Black long sea cucumber</name>
    <name type="synonym">Mertensiothuria leucospilota</name>
    <dbReference type="NCBI Taxonomy" id="206669"/>
    <lineage>
        <taxon>Eukaryota</taxon>
        <taxon>Metazoa</taxon>
        <taxon>Echinodermata</taxon>
        <taxon>Eleutherozoa</taxon>
        <taxon>Echinozoa</taxon>
        <taxon>Holothuroidea</taxon>
        <taxon>Aspidochirotacea</taxon>
        <taxon>Aspidochirotida</taxon>
        <taxon>Holothuriidae</taxon>
        <taxon>Holothuria</taxon>
    </lineage>
</organism>
<dbReference type="OrthoDB" id="7698928at2759"/>
<evidence type="ECO:0000313" key="1">
    <source>
        <dbReference type="EMBL" id="KAJ8043730.1"/>
    </source>
</evidence>
<protein>
    <submittedName>
        <fullName evidence="1">Uncharacterized protein</fullName>
    </submittedName>
</protein>
<dbReference type="AlphaFoldDB" id="A0A9Q1CFJ0"/>
<gene>
    <name evidence="1" type="ORF">HOLleu_10958</name>
</gene>
<name>A0A9Q1CFJ0_HOLLE</name>
<reference evidence="1" key="1">
    <citation type="submission" date="2021-10" db="EMBL/GenBank/DDBJ databases">
        <title>Tropical sea cucumber genome reveals ecological adaptation and Cuvierian tubules defense mechanism.</title>
        <authorList>
            <person name="Chen T."/>
        </authorList>
    </citation>
    <scope>NUCLEOTIDE SEQUENCE</scope>
    <source>
        <strain evidence="1">Nanhai2018</strain>
        <tissue evidence="1">Muscle</tissue>
    </source>
</reference>
<dbReference type="Proteomes" id="UP001152320">
    <property type="component" value="Chromosome 4"/>
</dbReference>
<dbReference type="PANTHER" id="PTHR31025:SF9">
    <property type="entry name" value="SI:DKEY-286J15.1"/>
    <property type="match status" value="1"/>
</dbReference>
<dbReference type="PANTHER" id="PTHR31025">
    <property type="entry name" value="SI:CH211-196P9.1-RELATED"/>
    <property type="match status" value="1"/>
</dbReference>
<comment type="caution">
    <text evidence="1">The sequence shown here is derived from an EMBL/GenBank/DDBJ whole genome shotgun (WGS) entry which is preliminary data.</text>
</comment>
<evidence type="ECO:0000313" key="2">
    <source>
        <dbReference type="Proteomes" id="UP001152320"/>
    </source>
</evidence>